<accession>A0ABT6N992</accession>
<sequence>MHKIIYTELCENNIETALFDGFNRYQEVNKCWRKENERWELKEIVFTESWDADAFEFLVKCLKNTVKMGGIVYGAFEARDKKQNESKVVDGTEIGDQFGEKVLVGFVSVENYFFGSHNEYLQLSSLHTSYEKRGLGIGRQLFELACESAKELGAQKLYISAHSSEETQAFYKSVGCVEAKQYNQKLVDDEPYDCQLEFTL</sequence>
<dbReference type="SUPFAM" id="SSF55729">
    <property type="entry name" value="Acyl-CoA N-acyltransferases (Nat)"/>
    <property type="match status" value="1"/>
</dbReference>
<dbReference type="EC" id="2.3.1.-" evidence="2"/>
<reference evidence="2 3" key="1">
    <citation type="submission" date="2023-04" db="EMBL/GenBank/DDBJ databases">
        <title>Fusibacter bizertensis strain WBS, isolated from littoral bottom sediments of the Arctic seas - biochemical and genomic analysis.</title>
        <authorList>
            <person name="Brioukhanov A.L."/>
        </authorList>
    </citation>
    <scope>NUCLEOTIDE SEQUENCE [LARGE SCALE GENOMIC DNA]</scope>
    <source>
        <strain evidence="2 3">WBS</strain>
    </source>
</reference>
<dbReference type="Pfam" id="PF00583">
    <property type="entry name" value="Acetyltransf_1"/>
    <property type="match status" value="1"/>
</dbReference>
<keyword evidence="2" id="KW-0808">Transferase</keyword>
<evidence type="ECO:0000313" key="3">
    <source>
        <dbReference type="Proteomes" id="UP001158045"/>
    </source>
</evidence>
<comment type="caution">
    <text evidence="2">The sequence shown here is derived from an EMBL/GenBank/DDBJ whole genome shotgun (WGS) entry which is preliminary data.</text>
</comment>
<evidence type="ECO:0000259" key="1">
    <source>
        <dbReference type="PROSITE" id="PS51186"/>
    </source>
</evidence>
<evidence type="ECO:0000313" key="2">
    <source>
        <dbReference type="EMBL" id="MDH8676983.1"/>
    </source>
</evidence>
<name>A0ABT6N992_9FIRM</name>
<dbReference type="RefSeq" id="WP_281092782.1">
    <property type="nucleotide sequence ID" value="NZ_JARYZI010000001.1"/>
</dbReference>
<keyword evidence="2" id="KW-0012">Acyltransferase</keyword>
<dbReference type="Gene3D" id="3.40.630.30">
    <property type="match status" value="1"/>
</dbReference>
<feature type="domain" description="N-acetyltransferase" evidence="1">
    <location>
        <begin position="45"/>
        <end position="197"/>
    </location>
</feature>
<dbReference type="Proteomes" id="UP001158045">
    <property type="component" value="Unassembled WGS sequence"/>
</dbReference>
<dbReference type="PROSITE" id="PS51186">
    <property type="entry name" value="GNAT"/>
    <property type="match status" value="1"/>
</dbReference>
<dbReference type="EMBL" id="JARYZI010000001">
    <property type="protein sequence ID" value="MDH8676983.1"/>
    <property type="molecule type" value="Genomic_DNA"/>
</dbReference>
<gene>
    <name evidence="2" type="ORF">QE109_02425</name>
</gene>
<dbReference type="GO" id="GO:0016746">
    <property type="term" value="F:acyltransferase activity"/>
    <property type="evidence" value="ECO:0007669"/>
    <property type="project" value="UniProtKB-KW"/>
</dbReference>
<organism evidence="2 3">
    <name type="scientific">Fusibacter bizertensis</name>
    <dbReference type="NCBI Taxonomy" id="1488331"/>
    <lineage>
        <taxon>Bacteria</taxon>
        <taxon>Bacillati</taxon>
        <taxon>Bacillota</taxon>
        <taxon>Clostridia</taxon>
        <taxon>Eubacteriales</taxon>
        <taxon>Eubacteriales Family XII. Incertae Sedis</taxon>
        <taxon>Fusibacter</taxon>
    </lineage>
</organism>
<keyword evidence="3" id="KW-1185">Reference proteome</keyword>
<dbReference type="InterPro" id="IPR016181">
    <property type="entry name" value="Acyl_CoA_acyltransferase"/>
</dbReference>
<dbReference type="InterPro" id="IPR000182">
    <property type="entry name" value="GNAT_dom"/>
</dbReference>
<proteinExistence type="predicted"/>
<protein>
    <submittedName>
        <fullName evidence="2">GNAT family N-acetyltransferase</fullName>
        <ecNumber evidence="2">2.3.1.-</ecNumber>
    </submittedName>
</protein>
<dbReference type="CDD" id="cd04301">
    <property type="entry name" value="NAT_SF"/>
    <property type="match status" value="1"/>
</dbReference>